<dbReference type="OrthoDB" id="10051975at2759"/>
<reference evidence="2" key="1">
    <citation type="journal article" date="2015" name="Nat. Genet.">
        <title>The genome and transcriptome of the zoonotic hookworm Ancylostoma ceylanicum identify infection-specific gene families.</title>
        <authorList>
            <person name="Schwarz E.M."/>
            <person name="Hu Y."/>
            <person name="Antoshechkin I."/>
            <person name="Miller M.M."/>
            <person name="Sternberg P.W."/>
            <person name="Aroian R.V."/>
        </authorList>
    </citation>
    <scope>NUCLEOTIDE SEQUENCE</scope>
    <source>
        <strain evidence="2">HY135</strain>
    </source>
</reference>
<dbReference type="AlphaFoldDB" id="A0A016T653"/>
<gene>
    <name evidence="1" type="primary">Acey_s0131.g1639</name>
    <name evidence="1" type="ORF">Y032_0131g1639</name>
</gene>
<proteinExistence type="predicted"/>
<keyword evidence="2" id="KW-1185">Reference proteome</keyword>
<dbReference type="EMBL" id="JARK01001467">
    <property type="protein sequence ID" value="EYB98458.1"/>
    <property type="molecule type" value="Genomic_DNA"/>
</dbReference>
<comment type="caution">
    <text evidence="1">The sequence shown here is derived from an EMBL/GenBank/DDBJ whole genome shotgun (WGS) entry which is preliminary data.</text>
</comment>
<evidence type="ECO:0000313" key="2">
    <source>
        <dbReference type="Proteomes" id="UP000024635"/>
    </source>
</evidence>
<organism evidence="1 2">
    <name type="scientific">Ancylostoma ceylanicum</name>
    <dbReference type="NCBI Taxonomy" id="53326"/>
    <lineage>
        <taxon>Eukaryota</taxon>
        <taxon>Metazoa</taxon>
        <taxon>Ecdysozoa</taxon>
        <taxon>Nematoda</taxon>
        <taxon>Chromadorea</taxon>
        <taxon>Rhabditida</taxon>
        <taxon>Rhabditina</taxon>
        <taxon>Rhabditomorpha</taxon>
        <taxon>Strongyloidea</taxon>
        <taxon>Ancylostomatidae</taxon>
        <taxon>Ancylostomatinae</taxon>
        <taxon>Ancylostoma</taxon>
    </lineage>
</organism>
<protein>
    <submittedName>
        <fullName evidence="1">Uncharacterized protein</fullName>
    </submittedName>
</protein>
<name>A0A016T653_9BILA</name>
<dbReference type="Proteomes" id="UP000024635">
    <property type="component" value="Unassembled WGS sequence"/>
</dbReference>
<sequence>MMCARCSESWRRCGEDERRLQSWRRCVRVGYVEKEQNETKICGALDSIKDRKPRDEYDIFGEYVANSLRTIESKDARRAKMIKLDINEISIEHERALL</sequence>
<evidence type="ECO:0000313" key="1">
    <source>
        <dbReference type="EMBL" id="EYB98458.1"/>
    </source>
</evidence>
<accession>A0A016T653</accession>